<accession>A0A5B9D7E8</accession>
<feature type="domain" description="SWIM-type" evidence="3">
    <location>
        <begin position="156"/>
        <end position="190"/>
    </location>
</feature>
<keyword evidence="1" id="KW-0862">Zinc</keyword>
<keyword evidence="5" id="KW-1185">Reference proteome</keyword>
<dbReference type="Pfam" id="PF04434">
    <property type="entry name" value="SWIM"/>
    <property type="match status" value="1"/>
</dbReference>
<evidence type="ECO:0000256" key="2">
    <source>
        <dbReference type="SAM" id="MobiDB-lite"/>
    </source>
</evidence>
<evidence type="ECO:0000313" key="4">
    <source>
        <dbReference type="EMBL" id="QEE15098.1"/>
    </source>
</evidence>
<keyword evidence="1" id="KW-0479">Metal-binding</keyword>
<evidence type="ECO:0000256" key="1">
    <source>
        <dbReference type="PROSITE-ProRule" id="PRU00325"/>
    </source>
</evidence>
<sequence length="323" mass="37221">MAKKTSARSYRKRTLNSHNDPKLSGSRPKNYQERQQKRHEVQQIMDDLLNFAHTQWGIQWIESILKFGRPYRMQRGMRYAEENRIENLTVSPGQIFGTVQGTAPTPYRVKINFKTIPEEGWNEILLKIAKKVKYIIALLENKIPDNLHQIFKETGYQLFPPASKTLNASCSCPDQAVPCKHIAATILYTARVLDLDPFLLLKLRGKSRDDLLHDLQLARSCANRPIVQSTHKIREQIHSYDDAFDVPSLNFHDLSHKNFLSGEPYEIGFSFSKPGVHFDILDTLGIAPNVEKPLEFEEIMKDLYINVTNSIFKKVKSLETNLK</sequence>
<evidence type="ECO:0000259" key="3">
    <source>
        <dbReference type="PROSITE" id="PS50966"/>
    </source>
</evidence>
<protein>
    <submittedName>
        <fullName evidence="4">SWIM zinc finger family protein</fullName>
    </submittedName>
</protein>
<feature type="compositionally biased region" description="Basic and acidic residues" evidence="2">
    <location>
        <begin position="30"/>
        <end position="39"/>
    </location>
</feature>
<reference evidence="4 5" key="2">
    <citation type="journal article" date="2024" name="Int. J. Syst. Evol. Microbiol.">
        <title>Promethearchaeum syntrophicum gen. nov., sp. nov., an anaerobic, obligately syntrophic archaeon, the first isolate of the lineage 'Asgard' archaea, and proposal of the new archaeal phylum Promethearchaeota phyl. nov. and kingdom Promethearchaeati regn. nov.</title>
        <authorList>
            <person name="Imachi H."/>
            <person name="Nobu M.K."/>
            <person name="Kato S."/>
            <person name="Takaki Y."/>
            <person name="Miyazaki M."/>
            <person name="Miyata M."/>
            <person name="Ogawara M."/>
            <person name="Saito Y."/>
            <person name="Sakai S."/>
            <person name="Tahara Y.O."/>
            <person name="Takano Y."/>
            <person name="Tasumi E."/>
            <person name="Uematsu K."/>
            <person name="Yoshimura T."/>
            <person name="Itoh T."/>
            <person name="Ohkuma M."/>
            <person name="Takai K."/>
        </authorList>
    </citation>
    <scope>NUCLEOTIDE SEQUENCE [LARGE SCALE GENOMIC DNA]</scope>
    <source>
        <strain evidence="4 5">MK-D1</strain>
    </source>
</reference>
<gene>
    <name evidence="4" type="ORF">DSAG12_00921</name>
</gene>
<dbReference type="EMBL" id="CP042905">
    <property type="protein sequence ID" value="QEE15098.1"/>
    <property type="molecule type" value="Genomic_DNA"/>
</dbReference>
<dbReference type="GeneID" id="41328919"/>
<feature type="region of interest" description="Disordered" evidence="2">
    <location>
        <begin position="1"/>
        <end position="39"/>
    </location>
</feature>
<organism evidence="4 5">
    <name type="scientific">Promethearchaeum syntrophicum</name>
    <dbReference type="NCBI Taxonomy" id="2594042"/>
    <lineage>
        <taxon>Archaea</taxon>
        <taxon>Promethearchaeati</taxon>
        <taxon>Promethearchaeota</taxon>
        <taxon>Promethearchaeia</taxon>
        <taxon>Promethearchaeales</taxon>
        <taxon>Promethearchaeaceae</taxon>
        <taxon>Promethearchaeum</taxon>
    </lineage>
</organism>
<reference evidence="4 5" key="1">
    <citation type="journal article" date="2020" name="Nature">
        <title>Isolation of an archaeon at the prokaryote-eukaryote interface.</title>
        <authorList>
            <person name="Imachi H."/>
            <person name="Nobu M.K."/>
            <person name="Nakahara N."/>
            <person name="Morono Y."/>
            <person name="Ogawara M."/>
            <person name="Takaki Y."/>
            <person name="Takano Y."/>
            <person name="Uematsu K."/>
            <person name="Ikuta T."/>
            <person name="Ito M."/>
            <person name="Matsui Y."/>
            <person name="Miyazaki M."/>
            <person name="Murata K."/>
            <person name="Saito Y."/>
            <person name="Sakai S."/>
            <person name="Song C."/>
            <person name="Tasumi E."/>
            <person name="Yamanaka Y."/>
            <person name="Yamaguchi T."/>
            <person name="Kamagata Y."/>
            <person name="Tamaki H."/>
            <person name="Takai K."/>
        </authorList>
    </citation>
    <scope>NUCLEOTIDE SEQUENCE [LARGE SCALE GENOMIC DNA]</scope>
    <source>
        <strain evidence="4 5">MK-D1</strain>
    </source>
</reference>
<dbReference type="PANTHER" id="PTHR38133">
    <property type="entry name" value="SLR1429 PROTEIN"/>
    <property type="match status" value="1"/>
</dbReference>
<dbReference type="PROSITE" id="PS50966">
    <property type="entry name" value="ZF_SWIM"/>
    <property type="match status" value="1"/>
</dbReference>
<dbReference type="AlphaFoldDB" id="A0A5B9D7E8"/>
<proteinExistence type="predicted"/>
<keyword evidence="1" id="KW-0863">Zinc-finger</keyword>
<name>A0A5B9D7E8_9ARCH</name>
<feature type="compositionally biased region" description="Basic residues" evidence="2">
    <location>
        <begin position="1"/>
        <end position="15"/>
    </location>
</feature>
<dbReference type="RefSeq" id="WP_147662022.1">
    <property type="nucleotide sequence ID" value="NZ_CP042905.2"/>
</dbReference>
<dbReference type="InterPro" id="IPR007527">
    <property type="entry name" value="Znf_SWIM"/>
</dbReference>
<dbReference type="Proteomes" id="UP000321408">
    <property type="component" value="Chromosome"/>
</dbReference>
<dbReference type="KEGG" id="psyt:DSAG12_00921"/>
<dbReference type="GO" id="GO:0008270">
    <property type="term" value="F:zinc ion binding"/>
    <property type="evidence" value="ECO:0007669"/>
    <property type="project" value="UniProtKB-KW"/>
</dbReference>
<dbReference type="PANTHER" id="PTHR38133:SF1">
    <property type="entry name" value="SLR1429 PROTEIN"/>
    <property type="match status" value="1"/>
</dbReference>
<dbReference type="OrthoDB" id="196752at2157"/>
<evidence type="ECO:0000313" key="5">
    <source>
        <dbReference type="Proteomes" id="UP000321408"/>
    </source>
</evidence>